<evidence type="ECO:0000256" key="7">
    <source>
        <dbReference type="ARBA" id="ARBA00022692"/>
    </source>
</evidence>
<protein>
    <recommendedName>
        <fullName evidence="10">General secretion pathway protein F</fullName>
    </recommendedName>
</protein>
<evidence type="ECO:0000256" key="6">
    <source>
        <dbReference type="ARBA" id="ARBA00022519"/>
    </source>
</evidence>
<accession>A0A3A4N841</accession>
<dbReference type="InterPro" id="IPR018076">
    <property type="entry name" value="T2SS_GspF_dom"/>
</dbReference>
<dbReference type="PANTHER" id="PTHR30012:SF0">
    <property type="entry name" value="TYPE II SECRETION SYSTEM PROTEIN F-RELATED"/>
    <property type="match status" value="1"/>
</dbReference>
<dbReference type="FunFam" id="1.20.81.30:FF:000001">
    <property type="entry name" value="Type II secretion system protein F"/>
    <property type="match status" value="2"/>
</dbReference>
<gene>
    <name evidence="14" type="ORF">C4520_16935</name>
</gene>
<evidence type="ECO:0000256" key="4">
    <source>
        <dbReference type="ARBA" id="ARBA00022448"/>
    </source>
</evidence>
<dbReference type="InterPro" id="IPR003004">
    <property type="entry name" value="GspF/PilC"/>
</dbReference>
<name>A0A3A4N841_ABYX5</name>
<evidence type="ECO:0000256" key="11">
    <source>
        <dbReference type="RuleBase" id="RU003923"/>
    </source>
</evidence>
<evidence type="ECO:0000259" key="13">
    <source>
        <dbReference type="Pfam" id="PF00482"/>
    </source>
</evidence>
<dbReference type="PROSITE" id="PS00874">
    <property type="entry name" value="T2SP_F"/>
    <property type="match status" value="1"/>
</dbReference>
<keyword evidence="6" id="KW-0997">Cell inner membrane</keyword>
<dbReference type="Gene3D" id="1.20.81.30">
    <property type="entry name" value="Type II secretion system (T2SS), domain F"/>
    <property type="match status" value="2"/>
</dbReference>
<feature type="domain" description="Type II secretion system protein GspF" evidence="13">
    <location>
        <begin position="280"/>
        <end position="402"/>
    </location>
</feature>
<dbReference type="Pfam" id="PF00482">
    <property type="entry name" value="T2SSF"/>
    <property type="match status" value="2"/>
</dbReference>
<evidence type="ECO:0000256" key="9">
    <source>
        <dbReference type="ARBA" id="ARBA00023136"/>
    </source>
</evidence>
<proteinExistence type="inferred from homology"/>
<comment type="similarity">
    <text evidence="3 11">Belongs to the GSP F family.</text>
</comment>
<comment type="caution">
    <text evidence="14">The sequence shown here is derived from an EMBL/GenBank/DDBJ whole genome shotgun (WGS) entry which is preliminary data.</text>
</comment>
<dbReference type="InterPro" id="IPR001992">
    <property type="entry name" value="T2SS_GspF/T4SS_PilC_CS"/>
</dbReference>
<dbReference type="EMBL" id="QZKU01000115">
    <property type="protein sequence ID" value="RJP17447.1"/>
    <property type="molecule type" value="Genomic_DNA"/>
</dbReference>
<evidence type="ECO:0000256" key="3">
    <source>
        <dbReference type="ARBA" id="ARBA00005745"/>
    </source>
</evidence>
<dbReference type="AlphaFoldDB" id="A0A3A4N841"/>
<feature type="transmembrane region" description="Helical" evidence="12">
    <location>
        <begin position="230"/>
        <end position="249"/>
    </location>
</feature>
<evidence type="ECO:0000256" key="10">
    <source>
        <dbReference type="ARBA" id="ARBA00030750"/>
    </source>
</evidence>
<feature type="domain" description="Type II secretion system protein GspF" evidence="13">
    <location>
        <begin position="77"/>
        <end position="200"/>
    </location>
</feature>
<keyword evidence="7 11" id="KW-0812">Transmembrane</keyword>
<dbReference type="InterPro" id="IPR042094">
    <property type="entry name" value="T2SS_GspF_sf"/>
</dbReference>
<comment type="subcellular location">
    <subcellularLocation>
        <location evidence="2">Cell inner membrane</location>
        <topology evidence="2">Multi-pass membrane protein</topology>
    </subcellularLocation>
    <subcellularLocation>
        <location evidence="11">Cell membrane</location>
        <topology evidence="11">Multi-pass membrane protein</topology>
    </subcellularLocation>
</comment>
<organism evidence="14 15">
    <name type="scientific">Abyssobacteria bacterium (strain SURF_5)</name>
    <dbReference type="NCBI Taxonomy" id="2093360"/>
    <lineage>
        <taxon>Bacteria</taxon>
        <taxon>Pseudomonadati</taxon>
        <taxon>Candidatus Hydrogenedentota</taxon>
        <taxon>Candidatus Abyssobacteria</taxon>
    </lineage>
</organism>
<sequence>MPIFSYQATDKKGQEVTGMVEADSLALAINQVRSLGYFPTKVKEDAGKLARRQKVKTKGGFNLSIGGRVKKKQITLFTRQLATLIDAGLPLLRSLSILYDQQKPGKLKNILDDLVNDVQSGTTFSEALAKHPKVFDKLYVNMVRAGEVGGMLEIVLNRLAEFAERREALARKVKGAMVYPIMVLLVAGGIVTFLLIRVVPTFAEIFSDLGGALPAPTQFLVNTSEALKQSYLKILAIGGGIIVGLKLIFKIELVRAIRDRVVLKLPLFGQLTRKIGVARFSRTLGTLITSGVPILQSLSIVKETIANRVIANAVAEVHDSIREGETIAGPLEESKAFPPMAVNMIDVGEETGNLDSMLLKVADIYDAEVEVAIGGMLQMLEPTMMVVLGGIVGFIVISMYLPIFSMGDLI</sequence>
<reference evidence="14 15" key="1">
    <citation type="journal article" date="2017" name="ISME J.">
        <title>Energy and carbon metabolisms in a deep terrestrial subsurface fluid microbial community.</title>
        <authorList>
            <person name="Momper L."/>
            <person name="Jungbluth S.P."/>
            <person name="Lee M.D."/>
            <person name="Amend J.P."/>
        </authorList>
    </citation>
    <scope>NUCLEOTIDE SEQUENCE [LARGE SCALE GENOMIC DNA]</scope>
    <source>
        <strain evidence="14">SURF_5</strain>
    </source>
</reference>
<feature type="transmembrane region" description="Helical" evidence="12">
    <location>
        <begin position="385"/>
        <end position="404"/>
    </location>
</feature>
<evidence type="ECO:0000256" key="12">
    <source>
        <dbReference type="SAM" id="Phobius"/>
    </source>
</evidence>
<evidence type="ECO:0000256" key="8">
    <source>
        <dbReference type="ARBA" id="ARBA00022989"/>
    </source>
</evidence>
<keyword evidence="8 12" id="KW-1133">Transmembrane helix</keyword>
<dbReference type="GO" id="GO:0015628">
    <property type="term" value="P:protein secretion by the type II secretion system"/>
    <property type="evidence" value="ECO:0007669"/>
    <property type="project" value="TreeGrafter"/>
</dbReference>
<evidence type="ECO:0000256" key="1">
    <source>
        <dbReference type="ARBA" id="ARBA00002684"/>
    </source>
</evidence>
<keyword evidence="9 12" id="KW-0472">Membrane</keyword>
<evidence type="ECO:0000313" key="15">
    <source>
        <dbReference type="Proteomes" id="UP000265882"/>
    </source>
</evidence>
<dbReference type="GO" id="GO:0005886">
    <property type="term" value="C:plasma membrane"/>
    <property type="evidence" value="ECO:0007669"/>
    <property type="project" value="UniProtKB-SubCell"/>
</dbReference>
<evidence type="ECO:0000256" key="2">
    <source>
        <dbReference type="ARBA" id="ARBA00004429"/>
    </source>
</evidence>
<dbReference type="Proteomes" id="UP000265882">
    <property type="component" value="Unassembled WGS sequence"/>
</dbReference>
<feature type="transmembrane region" description="Helical" evidence="12">
    <location>
        <begin position="176"/>
        <end position="199"/>
    </location>
</feature>
<dbReference type="PRINTS" id="PR00812">
    <property type="entry name" value="BCTERIALGSPF"/>
</dbReference>
<evidence type="ECO:0000256" key="5">
    <source>
        <dbReference type="ARBA" id="ARBA00022475"/>
    </source>
</evidence>
<keyword evidence="5" id="KW-1003">Cell membrane</keyword>
<comment type="function">
    <text evidence="1">Component of the type II secretion system inner membrane complex required for the energy-dependent secretion of extracellular factors such as proteases and toxins from the periplasm.</text>
</comment>
<evidence type="ECO:0000313" key="14">
    <source>
        <dbReference type="EMBL" id="RJP17447.1"/>
    </source>
</evidence>
<keyword evidence="4 11" id="KW-0813">Transport</keyword>
<dbReference type="PANTHER" id="PTHR30012">
    <property type="entry name" value="GENERAL SECRETION PATHWAY PROTEIN"/>
    <property type="match status" value="1"/>
</dbReference>